<name>A0AAN7YL72_9EURO</name>
<feature type="region of interest" description="Disordered" evidence="1">
    <location>
        <begin position="1"/>
        <end position="30"/>
    </location>
</feature>
<dbReference type="AlphaFoldDB" id="A0AAN7YL72"/>
<evidence type="ECO:0000256" key="1">
    <source>
        <dbReference type="SAM" id="MobiDB-lite"/>
    </source>
</evidence>
<feature type="compositionally biased region" description="Polar residues" evidence="1">
    <location>
        <begin position="18"/>
        <end position="27"/>
    </location>
</feature>
<keyword evidence="3" id="KW-1185">Reference proteome</keyword>
<dbReference type="Proteomes" id="UP001309876">
    <property type="component" value="Unassembled WGS sequence"/>
</dbReference>
<proteinExistence type="predicted"/>
<evidence type="ECO:0000313" key="3">
    <source>
        <dbReference type="Proteomes" id="UP001309876"/>
    </source>
</evidence>
<feature type="compositionally biased region" description="Basic and acidic residues" evidence="1">
    <location>
        <begin position="86"/>
        <end position="114"/>
    </location>
</feature>
<organism evidence="2 3">
    <name type="scientific">Lithohypha guttulata</name>
    <dbReference type="NCBI Taxonomy" id="1690604"/>
    <lineage>
        <taxon>Eukaryota</taxon>
        <taxon>Fungi</taxon>
        <taxon>Dikarya</taxon>
        <taxon>Ascomycota</taxon>
        <taxon>Pezizomycotina</taxon>
        <taxon>Eurotiomycetes</taxon>
        <taxon>Chaetothyriomycetidae</taxon>
        <taxon>Chaetothyriales</taxon>
        <taxon>Trichomeriaceae</taxon>
        <taxon>Lithohypha</taxon>
    </lineage>
</organism>
<reference evidence="2 3" key="1">
    <citation type="submission" date="2023-08" db="EMBL/GenBank/DDBJ databases">
        <title>Black Yeasts Isolated from many extreme environments.</title>
        <authorList>
            <person name="Coleine C."/>
            <person name="Stajich J.E."/>
            <person name="Selbmann L."/>
        </authorList>
    </citation>
    <scope>NUCLEOTIDE SEQUENCE [LARGE SCALE GENOMIC DNA]</scope>
    <source>
        <strain evidence="2 3">CCFEE 5910</strain>
    </source>
</reference>
<dbReference type="EMBL" id="JAVRRJ010000001">
    <property type="protein sequence ID" value="KAK5091021.1"/>
    <property type="molecule type" value="Genomic_DNA"/>
</dbReference>
<evidence type="ECO:0000313" key="2">
    <source>
        <dbReference type="EMBL" id="KAK5091021.1"/>
    </source>
</evidence>
<sequence>MAEGKASNKGGGKKASNPVEQKGSTSKVPGAAAFLMKDEVTSIQATSCLPAPKNFPFTGNLRTNHFKIMHEEDHVLYRYYITDIQRSESKPKPESASKAQKESECSDKSKETKGLELQVNKNNSEAFYTVTPRK</sequence>
<gene>
    <name evidence="2" type="ORF">LTR05_001201</name>
</gene>
<comment type="caution">
    <text evidence="2">The sequence shown here is derived from an EMBL/GenBank/DDBJ whole genome shotgun (WGS) entry which is preliminary data.</text>
</comment>
<feature type="region of interest" description="Disordered" evidence="1">
    <location>
        <begin position="86"/>
        <end position="134"/>
    </location>
</feature>
<protein>
    <submittedName>
        <fullName evidence="2">Uncharacterized protein</fullName>
    </submittedName>
</protein>
<accession>A0AAN7YL72</accession>